<dbReference type="PIRSF" id="PIRSF017215">
    <property type="entry name" value="ESCRT2_Vps22"/>
    <property type="match status" value="1"/>
</dbReference>
<dbReference type="InterPro" id="IPR036390">
    <property type="entry name" value="WH_DNA-bd_sf"/>
</dbReference>
<dbReference type="PANTHER" id="PTHR12806">
    <property type="entry name" value="EAP30 SUBUNIT OF ELL COMPLEX"/>
    <property type="match status" value="1"/>
</dbReference>
<dbReference type="Gene3D" id="6.10.140.180">
    <property type="match status" value="1"/>
</dbReference>
<accession>A0A8C8I9F1</accession>
<gene>
    <name evidence="4" type="primary">SNF8</name>
</gene>
<keyword evidence="5" id="KW-1185">Reference proteome</keyword>
<sequence>MHRRGVGAGAIAKKKLAEAKYKERGTVLAEDQIVQMSKQLETFKSNLEEFASKHKQEIRKSSQFRVQFQEMCATIGVDPLASGKGFWSEMLGVGDFYYELGVQIIEVCLALKHRNGGLITLDELHHRVLKGRGKFAQDVSQDDLVRAIKKLKVMGNGFGMIPVGGSYLVQSVPAELNMDHTVVLQLAEVNPSFHLLSLYCDHLLKEGLAWLDSQASGEPQYWLPALFSELTSRDVTPEEANQITP</sequence>
<evidence type="ECO:0000256" key="2">
    <source>
        <dbReference type="ARBA" id="ARBA00017052"/>
    </source>
</evidence>
<dbReference type="GO" id="GO:0000814">
    <property type="term" value="C:ESCRT II complex"/>
    <property type="evidence" value="ECO:0007669"/>
    <property type="project" value="UniProtKB-UniRule"/>
</dbReference>
<dbReference type="InterPro" id="IPR040608">
    <property type="entry name" value="Snf8/Vps36"/>
</dbReference>
<evidence type="ECO:0000256" key="1">
    <source>
        <dbReference type="ARBA" id="ARBA00009834"/>
    </source>
</evidence>
<protein>
    <recommendedName>
        <fullName evidence="2 3">Vacuolar-sorting protein SNF8</fullName>
    </recommendedName>
</protein>
<name>A0A8C8I9F1_ONCTS</name>
<dbReference type="Proteomes" id="UP000694402">
    <property type="component" value="Unassembled WGS sequence"/>
</dbReference>
<organism evidence="4 5">
    <name type="scientific">Oncorhynchus tshawytscha</name>
    <name type="common">Chinook salmon</name>
    <name type="synonym">Salmo tshawytscha</name>
    <dbReference type="NCBI Taxonomy" id="74940"/>
    <lineage>
        <taxon>Eukaryota</taxon>
        <taxon>Metazoa</taxon>
        <taxon>Chordata</taxon>
        <taxon>Craniata</taxon>
        <taxon>Vertebrata</taxon>
        <taxon>Euteleostomi</taxon>
        <taxon>Actinopterygii</taxon>
        <taxon>Neopterygii</taxon>
        <taxon>Teleostei</taxon>
        <taxon>Protacanthopterygii</taxon>
        <taxon>Salmoniformes</taxon>
        <taxon>Salmonidae</taxon>
        <taxon>Salmoninae</taxon>
        <taxon>Oncorhynchus</taxon>
    </lineage>
</organism>
<dbReference type="Ensembl" id="ENSOTST00005082398.2">
    <property type="protein sequence ID" value="ENSOTSP00005076050.1"/>
    <property type="gene ID" value="ENSOTSG00005035823.2"/>
</dbReference>
<comment type="function">
    <text evidence="3">Component of the endosomal sorting complex required for transport II (ESCRT-II), which is required for multivesicular body (MVB) formation and sorting of endosomal cargo proteins into MVBs.</text>
</comment>
<comment type="subunit">
    <text evidence="3">Component of the endosomal sorting complex required for transport II (ESCRT-II).</text>
</comment>
<dbReference type="Pfam" id="PF04157">
    <property type="entry name" value="EAP30"/>
    <property type="match status" value="1"/>
</dbReference>
<comment type="similarity">
    <text evidence="1 3">Belongs to the SNF8 family.</text>
</comment>
<dbReference type="SUPFAM" id="SSF46785">
    <property type="entry name" value="Winged helix' DNA-binding domain"/>
    <property type="match status" value="2"/>
</dbReference>
<reference evidence="4" key="1">
    <citation type="submission" date="2025-08" db="UniProtKB">
        <authorList>
            <consortium name="Ensembl"/>
        </authorList>
    </citation>
    <scope>IDENTIFICATION</scope>
</reference>
<evidence type="ECO:0000313" key="5">
    <source>
        <dbReference type="Proteomes" id="UP000694402"/>
    </source>
</evidence>
<evidence type="ECO:0000256" key="3">
    <source>
        <dbReference type="PIRNR" id="PIRNR017215"/>
    </source>
</evidence>
<dbReference type="GeneTree" id="ENSGT00390000007843"/>
<keyword evidence="3" id="KW-0653">Protein transport</keyword>
<reference evidence="4" key="2">
    <citation type="submission" date="2025-09" db="UniProtKB">
        <authorList>
            <consortium name="Ensembl"/>
        </authorList>
    </citation>
    <scope>IDENTIFICATION</scope>
</reference>
<keyword evidence="3" id="KW-0813">Transport</keyword>
<dbReference type="FunFam" id="1.10.10.10:FF:000085">
    <property type="entry name" value="Vacuolar-sorting protein SNF8"/>
    <property type="match status" value="1"/>
</dbReference>
<dbReference type="GO" id="GO:0043328">
    <property type="term" value="P:protein transport to vacuole involved in ubiquitin-dependent protein catabolic process via the multivesicular body sorting pathway"/>
    <property type="evidence" value="ECO:0007669"/>
    <property type="project" value="TreeGrafter"/>
</dbReference>
<evidence type="ECO:0000313" key="4">
    <source>
        <dbReference type="Ensembl" id="ENSOTSP00005076050.1"/>
    </source>
</evidence>
<dbReference type="PANTHER" id="PTHR12806:SF0">
    <property type="entry name" value="VACUOLAR-SORTING PROTEIN SNF8"/>
    <property type="match status" value="1"/>
</dbReference>
<dbReference type="Gene3D" id="1.10.10.10">
    <property type="entry name" value="Winged helix-like DNA-binding domain superfamily/Winged helix DNA-binding domain"/>
    <property type="match status" value="2"/>
</dbReference>
<dbReference type="AlphaFoldDB" id="A0A8C8I9F1"/>
<dbReference type="InterPro" id="IPR036388">
    <property type="entry name" value="WH-like_DNA-bd_sf"/>
</dbReference>
<dbReference type="InterPro" id="IPR016689">
    <property type="entry name" value="ESCRT-2_cplx_Snf8"/>
</dbReference>
<proteinExistence type="inferred from homology"/>